<reference evidence="3 4" key="1">
    <citation type="submission" date="2020-07" db="EMBL/GenBank/DDBJ databases">
        <title>Complete genome sequence of Mycolicibacterium litorale like strain isolated from cardiac implantable electronic device infection.</title>
        <authorList>
            <person name="Fukano H."/>
            <person name="Miyama H."/>
            <person name="Hoshino Y."/>
        </authorList>
    </citation>
    <scope>NUCLEOTIDE SEQUENCE [LARGE SCALE GENOMIC DNA]</scope>
    <source>
        <strain evidence="3 4">NIIDNTM18</strain>
    </source>
</reference>
<evidence type="ECO:0008006" key="5">
    <source>
        <dbReference type="Google" id="ProtNLM"/>
    </source>
</evidence>
<organism evidence="3 4">
    <name type="scientific">Mycolicibacterium litorale</name>
    <dbReference type="NCBI Taxonomy" id="758802"/>
    <lineage>
        <taxon>Bacteria</taxon>
        <taxon>Bacillati</taxon>
        <taxon>Actinomycetota</taxon>
        <taxon>Actinomycetes</taxon>
        <taxon>Mycobacteriales</taxon>
        <taxon>Mycobacteriaceae</taxon>
        <taxon>Mycolicibacterium</taxon>
    </lineage>
</organism>
<evidence type="ECO:0000256" key="2">
    <source>
        <dbReference type="SAM" id="Phobius"/>
    </source>
</evidence>
<keyword evidence="2" id="KW-0812">Transmembrane</keyword>
<feature type="compositionally biased region" description="Low complexity" evidence="1">
    <location>
        <begin position="164"/>
        <end position="175"/>
    </location>
</feature>
<dbReference type="RefSeq" id="WP_185293840.1">
    <property type="nucleotide sequence ID" value="NZ_AP023287.1"/>
</dbReference>
<feature type="compositionally biased region" description="Pro residues" evidence="1">
    <location>
        <begin position="1"/>
        <end position="10"/>
    </location>
</feature>
<keyword evidence="2" id="KW-0472">Membrane</keyword>
<evidence type="ECO:0000313" key="3">
    <source>
        <dbReference type="EMBL" id="BCI50778.1"/>
    </source>
</evidence>
<dbReference type="Proteomes" id="UP000515734">
    <property type="component" value="Chromosome"/>
</dbReference>
<name>A0A6S6P320_9MYCO</name>
<protein>
    <recommendedName>
        <fullName evidence="5">Serine/threonine protein kinase</fullName>
    </recommendedName>
</protein>
<evidence type="ECO:0000256" key="1">
    <source>
        <dbReference type="SAM" id="MobiDB-lite"/>
    </source>
</evidence>
<gene>
    <name evidence="3" type="ORF">NIIDNTM18_00560</name>
</gene>
<feature type="region of interest" description="Disordered" evidence="1">
    <location>
        <begin position="1"/>
        <end position="114"/>
    </location>
</feature>
<dbReference type="EMBL" id="AP023287">
    <property type="protein sequence ID" value="BCI50778.1"/>
    <property type="molecule type" value="Genomic_DNA"/>
</dbReference>
<dbReference type="AlphaFoldDB" id="A0A6S6P320"/>
<keyword evidence="2" id="KW-1133">Transmembrane helix</keyword>
<feature type="transmembrane region" description="Helical" evidence="2">
    <location>
        <begin position="133"/>
        <end position="154"/>
    </location>
</feature>
<accession>A0A6S6P320</accession>
<evidence type="ECO:0000313" key="4">
    <source>
        <dbReference type="Proteomes" id="UP000515734"/>
    </source>
</evidence>
<feature type="region of interest" description="Disordered" evidence="1">
    <location>
        <begin position="158"/>
        <end position="178"/>
    </location>
</feature>
<sequence>MTWPPPPPSSDPWATGPKSEAERDDGAPDEPGADSAPEQLWEPLADPVAESGHDPLAEPIDQPIEQPLEPLDIVRDGHDVAPPVTDHAAEPEQPRDYAPPPTPEPEGWSPVYSTPPPVVPRPQVAPPQQKKPVWLIAAAVAAVVVIGVAVWLLIPSGDGGGSAGAPTTTATPTRTADPRAEAELRGLLPRGYAADACEMQTPPDGARAMASCGPNTDPGGPLSATYTVTTDDTALDTAFNDMVEASSIVTCPGNIQSPGPWRRNATPQKVSGVLFCGTQADRPVVAWTDTDASLMAVVKSGPQGPGLDQLYTWWTSHS</sequence>
<proteinExistence type="predicted"/>